<dbReference type="Gene3D" id="2.60.40.10">
    <property type="entry name" value="Immunoglobulins"/>
    <property type="match status" value="1"/>
</dbReference>
<evidence type="ECO:0000313" key="3">
    <source>
        <dbReference type="Proteomes" id="UP001216139"/>
    </source>
</evidence>
<gene>
    <name evidence="2" type="ORF">PQO05_08720</name>
</gene>
<dbReference type="Pfam" id="PF17116">
    <property type="entry name" value="T9SS_plug_1st"/>
    <property type="match status" value="1"/>
</dbReference>
<dbReference type="RefSeq" id="WP_273632319.1">
    <property type="nucleotide sequence ID" value="NZ_CP117167.1"/>
</dbReference>
<dbReference type="InterPro" id="IPR013783">
    <property type="entry name" value="Ig-like_fold"/>
</dbReference>
<proteinExistence type="predicted"/>
<dbReference type="EMBL" id="CP117167">
    <property type="protein sequence ID" value="WCT14016.1"/>
    <property type="molecule type" value="Genomic_DNA"/>
</dbReference>
<dbReference type="InterPro" id="IPR031345">
    <property type="entry name" value="T9SS_Plug_N"/>
</dbReference>
<feature type="domain" description="Type 9 secretion system plug protein N-terminal" evidence="1">
    <location>
        <begin position="43"/>
        <end position="167"/>
    </location>
</feature>
<organism evidence="2 3">
    <name type="scientific">Mucilaginibacter jinjuensis</name>
    <dbReference type="NCBI Taxonomy" id="1176721"/>
    <lineage>
        <taxon>Bacteria</taxon>
        <taxon>Pseudomonadati</taxon>
        <taxon>Bacteroidota</taxon>
        <taxon>Sphingobacteriia</taxon>
        <taxon>Sphingobacteriales</taxon>
        <taxon>Sphingobacteriaceae</taxon>
        <taxon>Mucilaginibacter</taxon>
    </lineage>
</organism>
<keyword evidence="3" id="KW-1185">Reference proteome</keyword>
<accession>A0ABY7TDD6</accession>
<protein>
    <submittedName>
        <fullName evidence="2">DUF5103 domain-containing protein</fullName>
    </submittedName>
</protein>
<evidence type="ECO:0000313" key="2">
    <source>
        <dbReference type="EMBL" id="WCT14016.1"/>
    </source>
</evidence>
<evidence type="ECO:0000259" key="1">
    <source>
        <dbReference type="Pfam" id="PF17116"/>
    </source>
</evidence>
<name>A0ABY7TDD6_9SPHI</name>
<dbReference type="Proteomes" id="UP001216139">
    <property type="component" value="Chromosome"/>
</dbReference>
<reference evidence="2 3" key="1">
    <citation type="submission" date="2023-02" db="EMBL/GenBank/DDBJ databases">
        <title>Genome sequence of Mucilaginibacter jinjuensis strain KACC 16571.</title>
        <authorList>
            <person name="Kim S."/>
            <person name="Heo J."/>
            <person name="Kwon S.-W."/>
        </authorList>
    </citation>
    <scope>NUCLEOTIDE SEQUENCE [LARGE SCALE GENOMIC DNA]</scope>
    <source>
        <strain evidence="2 3">KACC 16571</strain>
    </source>
</reference>
<sequence length="429" mass="50071">MMDKRQRMKSLLFSISIVFCLSSFVQKSFGQFVYDNRVYKPSIKTVQFYNATKEGAFPVINLNSNDQLLLTFDELGSNTRTYNYTIEHCDAQWNPSRISPTEYLQSFTEDRILDYRYSVSTIQKYVHYELTFPNRNIAPKISGNYLLKVYENGDFNNPILTRRFYVVNTRANVLAQIVPSNDVSLRQTNQKINFQVNFSGMVVQNPYSDIRVLLMQNARSETAQLNSRPTFIRGTSLEYSDISINDFPGGNEYRHVDTRSLRLNSERIARIFRDTANTVLLLADRSRDQENYLFTYDNNGNFYVRNQEGSDPKIDADYAQIYFNLGIPGATADNSVYVVGKFNDYVLDRRSKMDFDAVKGRYFFNTLLKQGIYDYQYVMVDRTGKADYTTLEGNHFETENDYQILVYYRPPGARWEELVGYRLLNTTKR</sequence>